<dbReference type="OrthoDB" id="5237293at2759"/>
<feature type="region of interest" description="Disordered" evidence="1">
    <location>
        <begin position="350"/>
        <end position="384"/>
    </location>
</feature>
<gene>
    <name evidence="2" type="ORF">VSDG_08130</name>
</gene>
<evidence type="ECO:0000256" key="1">
    <source>
        <dbReference type="SAM" id="MobiDB-lite"/>
    </source>
</evidence>
<feature type="region of interest" description="Disordered" evidence="1">
    <location>
        <begin position="93"/>
        <end position="113"/>
    </location>
</feature>
<dbReference type="AlphaFoldDB" id="A0A423VHA4"/>
<feature type="region of interest" description="Disordered" evidence="1">
    <location>
        <begin position="587"/>
        <end position="606"/>
    </location>
</feature>
<feature type="compositionally biased region" description="Low complexity" evidence="1">
    <location>
        <begin position="433"/>
        <end position="444"/>
    </location>
</feature>
<feature type="region of interest" description="Disordered" evidence="1">
    <location>
        <begin position="126"/>
        <end position="154"/>
    </location>
</feature>
<feature type="compositionally biased region" description="Polar residues" evidence="1">
    <location>
        <begin position="589"/>
        <end position="599"/>
    </location>
</feature>
<protein>
    <submittedName>
        <fullName evidence="2">Uncharacterized protein</fullName>
    </submittedName>
</protein>
<proteinExistence type="predicted"/>
<feature type="region of interest" description="Disordered" evidence="1">
    <location>
        <begin position="422"/>
        <end position="449"/>
    </location>
</feature>
<comment type="caution">
    <text evidence="2">The sequence shown here is derived from an EMBL/GenBank/DDBJ whole genome shotgun (WGS) entry which is preliminary data.</text>
</comment>
<dbReference type="EMBL" id="LJZO01000051">
    <property type="protein sequence ID" value="ROV90335.1"/>
    <property type="molecule type" value="Genomic_DNA"/>
</dbReference>
<reference evidence="2 3" key="1">
    <citation type="submission" date="2015-09" db="EMBL/GenBank/DDBJ databases">
        <title>Host preference determinants of Valsa canker pathogens revealed by comparative genomics.</title>
        <authorList>
            <person name="Yin Z."/>
            <person name="Huang L."/>
        </authorList>
    </citation>
    <scope>NUCLEOTIDE SEQUENCE [LARGE SCALE GENOMIC DNA]</scope>
    <source>
        <strain evidence="2 3">YSFL</strain>
    </source>
</reference>
<dbReference type="STRING" id="252740.A0A423VHA4"/>
<sequence length="802" mass="88059">MAAAAMYCPDNALVSQQYAPSALEAENFADFLEPAVEGPPSPGRLRALSNKVKQASFSDRHVSQQTASSGSSSLLSLSSFDHRPSWDHTLDSLSLSRKSSTRSTTSSMRERPESVQAIGKAIFNRKSKFRRDSHATPSPDMAADGAGDRSRQMSISREHGLSMSLFSRRKTVQAGEATLAQKKPQISSPFNFQHVTQINRDHLPSIGRGSQVALQNEFSTARTFQMPMNGRSNSIQADDLRVPNFASRATRPHDDDDIAPDVVPRQRYESNSRPPSWQKSPPRPMVQQSRSHDGFGRMAPPRPPRSPTELNLNSFDFGPPMPPSRSARRPSIPRRDSEALVNMTGDRAQGVGGFAFPAPPPLPNETNSPPSTSHGPGSPKAATERRYSRIYLPSPAENPNWPLTCPLNNASTTTFEAALPDVPEEEEHHGQTRSRASTRSTNSSLRGSLSVPALRNLSVANANASTNDRRESSIFGYFDMSAAQQAVMESMLNRNDDAEPLPRDAWEDVIDYCYEHEAEADCDYDWDRPSIQDMEPTFLLTEDGTSHGTMFRSNSDRFRIPSLSPSRDPSIGSIQEAQEAITPMIPMTASKSPTRSNFSLPRRDTAQPQRFLHVRSPSQASSFKESHGFNLSPSMFIPTDYHQALLAHQAEQDDEPESPGLAVTYEEPTSNLFVPARSSASTTTSVGTSRSNFDRHISTISANTDYTRLTMSTSSLNIDDYMPKDDALQAFSSPQPAEDKDAVVSIAGLLSLGQRPLSRDNHSSDPNLSGMRPLKSPLGRGRSRTLSSTTPPPGQFSLFPRS</sequence>
<evidence type="ECO:0000313" key="2">
    <source>
        <dbReference type="EMBL" id="ROV90335.1"/>
    </source>
</evidence>
<name>A0A423VHA4_CYTCH</name>
<organism evidence="2 3">
    <name type="scientific">Cytospora chrysosperma</name>
    <name type="common">Cytospora canker fungus</name>
    <name type="synonym">Sphaeria chrysosperma</name>
    <dbReference type="NCBI Taxonomy" id="252740"/>
    <lineage>
        <taxon>Eukaryota</taxon>
        <taxon>Fungi</taxon>
        <taxon>Dikarya</taxon>
        <taxon>Ascomycota</taxon>
        <taxon>Pezizomycotina</taxon>
        <taxon>Sordariomycetes</taxon>
        <taxon>Sordariomycetidae</taxon>
        <taxon>Diaporthales</taxon>
        <taxon>Cytosporaceae</taxon>
        <taxon>Cytospora</taxon>
    </lineage>
</organism>
<feature type="region of interest" description="Disordered" evidence="1">
    <location>
        <begin position="541"/>
        <end position="570"/>
    </location>
</feature>
<accession>A0A423VHA4</accession>
<evidence type="ECO:0000313" key="3">
    <source>
        <dbReference type="Proteomes" id="UP000284375"/>
    </source>
</evidence>
<feature type="region of interest" description="Disordered" evidence="1">
    <location>
        <begin position="247"/>
        <end position="335"/>
    </location>
</feature>
<keyword evidence="3" id="KW-1185">Reference proteome</keyword>
<feature type="region of interest" description="Disordered" evidence="1">
    <location>
        <begin position="755"/>
        <end position="802"/>
    </location>
</feature>
<dbReference type="Proteomes" id="UP000284375">
    <property type="component" value="Unassembled WGS sequence"/>
</dbReference>
<feature type="compositionally biased region" description="Low complexity" evidence="1">
    <location>
        <begin position="364"/>
        <end position="379"/>
    </location>
</feature>
<feature type="compositionally biased region" description="Low complexity" evidence="1">
    <location>
        <begin position="93"/>
        <end position="107"/>
    </location>
</feature>